<evidence type="ECO:0000313" key="2">
    <source>
        <dbReference type="Proteomes" id="UP000615446"/>
    </source>
</evidence>
<dbReference type="EMBL" id="BLAL01000158">
    <property type="protein sequence ID" value="GES85906.1"/>
    <property type="molecule type" value="Genomic_DNA"/>
</dbReference>
<sequence>MISTTFTGSSQQQRILHHVYVREDLLGEGGYGVIVGLLSDRAEVDDSPASKDGKIYQAVIMSLDLELMRQCISELETENAKIEAEKAEI</sequence>
<evidence type="ECO:0000313" key="1">
    <source>
        <dbReference type="EMBL" id="GES85906.1"/>
    </source>
</evidence>
<organism evidence="1 2">
    <name type="scientific">Rhizophagus clarus</name>
    <dbReference type="NCBI Taxonomy" id="94130"/>
    <lineage>
        <taxon>Eukaryota</taxon>
        <taxon>Fungi</taxon>
        <taxon>Fungi incertae sedis</taxon>
        <taxon>Mucoromycota</taxon>
        <taxon>Glomeromycotina</taxon>
        <taxon>Glomeromycetes</taxon>
        <taxon>Glomerales</taxon>
        <taxon>Glomeraceae</taxon>
        <taxon>Rhizophagus</taxon>
    </lineage>
</organism>
<reference evidence="1" key="1">
    <citation type="submission" date="2019-10" db="EMBL/GenBank/DDBJ databases">
        <title>Conservation and host-specific expression of non-tandemly repeated heterogenous ribosome RNA gene in arbuscular mycorrhizal fungi.</title>
        <authorList>
            <person name="Maeda T."/>
            <person name="Kobayashi Y."/>
            <person name="Nakagawa T."/>
            <person name="Ezawa T."/>
            <person name="Yamaguchi K."/>
            <person name="Bino T."/>
            <person name="Nishimoto Y."/>
            <person name="Shigenobu S."/>
            <person name="Kawaguchi M."/>
        </authorList>
    </citation>
    <scope>NUCLEOTIDE SEQUENCE</scope>
    <source>
        <strain evidence="1">HR1</strain>
    </source>
</reference>
<name>A0A8H3LHF8_9GLOM</name>
<dbReference type="AlphaFoldDB" id="A0A8H3LHF8"/>
<accession>A0A8H3LHF8</accession>
<gene>
    <name evidence="1" type="ORF">RCL2_001300100</name>
</gene>
<proteinExistence type="predicted"/>
<dbReference type="Proteomes" id="UP000615446">
    <property type="component" value="Unassembled WGS sequence"/>
</dbReference>
<protein>
    <submittedName>
        <fullName evidence="1">Uncharacterized protein</fullName>
    </submittedName>
</protein>
<comment type="caution">
    <text evidence="1">The sequence shown here is derived from an EMBL/GenBank/DDBJ whole genome shotgun (WGS) entry which is preliminary data.</text>
</comment>